<keyword evidence="2" id="KW-0285">Flavoprotein</keyword>
<protein>
    <submittedName>
        <fullName evidence="6">Iodotyrosine deiodinase 1</fullName>
    </submittedName>
</protein>
<keyword evidence="7" id="KW-1185">Reference proteome</keyword>
<keyword evidence="4" id="KW-0560">Oxidoreductase</keyword>
<dbReference type="SUPFAM" id="SSF55469">
    <property type="entry name" value="FMN-dependent nitroreductase-like"/>
    <property type="match status" value="1"/>
</dbReference>
<organism evidence="6 7">
    <name type="scientific">Geodia barretti</name>
    <name type="common">Barrett's horny sponge</name>
    <dbReference type="NCBI Taxonomy" id="519541"/>
    <lineage>
        <taxon>Eukaryota</taxon>
        <taxon>Metazoa</taxon>
        <taxon>Porifera</taxon>
        <taxon>Demospongiae</taxon>
        <taxon>Heteroscleromorpha</taxon>
        <taxon>Tetractinellida</taxon>
        <taxon>Astrophorina</taxon>
        <taxon>Geodiidae</taxon>
        <taxon>Geodia</taxon>
    </lineage>
</organism>
<evidence type="ECO:0000259" key="5">
    <source>
        <dbReference type="Pfam" id="PF00881"/>
    </source>
</evidence>
<dbReference type="EMBL" id="CASHTH010003915">
    <property type="protein sequence ID" value="CAI8051263.1"/>
    <property type="molecule type" value="Genomic_DNA"/>
</dbReference>
<evidence type="ECO:0000256" key="2">
    <source>
        <dbReference type="ARBA" id="ARBA00022630"/>
    </source>
</evidence>
<evidence type="ECO:0000256" key="4">
    <source>
        <dbReference type="ARBA" id="ARBA00023002"/>
    </source>
</evidence>
<evidence type="ECO:0000256" key="1">
    <source>
        <dbReference type="ARBA" id="ARBA00007118"/>
    </source>
</evidence>
<evidence type="ECO:0000256" key="3">
    <source>
        <dbReference type="ARBA" id="ARBA00022643"/>
    </source>
</evidence>
<evidence type="ECO:0000313" key="7">
    <source>
        <dbReference type="Proteomes" id="UP001174909"/>
    </source>
</evidence>
<dbReference type="GO" id="GO:0005886">
    <property type="term" value="C:plasma membrane"/>
    <property type="evidence" value="ECO:0007669"/>
    <property type="project" value="TreeGrafter"/>
</dbReference>
<dbReference type="AlphaFoldDB" id="A0AA35XA85"/>
<dbReference type="PANTHER" id="PTHR23026">
    <property type="entry name" value="NADPH NITROREDUCTASE"/>
    <property type="match status" value="1"/>
</dbReference>
<dbReference type="Proteomes" id="UP001174909">
    <property type="component" value="Unassembled WGS sequence"/>
</dbReference>
<feature type="domain" description="Nitroreductase" evidence="5">
    <location>
        <begin position="14"/>
        <end position="70"/>
    </location>
</feature>
<proteinExistence type="inferred from homology"/>
<dbReference type="InterPro" id="IPR029479">
    <property type="entry name" value="Nitroreductase"/>
</dbReference>
<evidence type="ECO:0000313" key="6">
    <source>
        <dbReference type="EMBL" id="CAI8051263.1"/>
    </source>
</evidence>
<dbReference type="GO" id="GO:0140616">
    <property type="term" value="F:iodotyrosine deiodinase activity"/>
    <property type="evidence" value="ECO:0007669"/>
    <property type="project" value="UniProtKB-ARBA"/>
</dbReference>
<gene>
    <name evidence="6" type="ORF">GBAR_LOCUS28071</name>
</gene>
<name>A0AA35XA85_GEOBA</name>
<comment type="similarity">
    <text evidence="1">Belongs to the nitroreductase family.</text>
</comment>
<keyword evidence="3" id="KW-0288">FMN</keyword>
<reference evidence="6" key="1">
    <citation type="submission" date="2023-03" db="EMBL/GenBank/DDBJ databases">
        <authorList>
            <person name="Steffen K."/>
            <person name="Cardenas P."/>
        </authorList>
    </citation>
    <scope>NUCLEOTIDE SEQUENCE</scope>
</reference>
<dbReference type="InterPro" id="IPR000415">
    <property type="entry name" value="Nitroreductase-like"/>
</dbReference>
<sequence length="154" mass="17577">MKGRAAAFYQQMDTRRSVRHFSSDPVPQEAIENIVLASGTSPSGAHSEPWTFVVVKDAEIKKRVREIVEQEEYLNYDRRMGDRWVRDIKFVPDHSRETVPRNGSVSDCGVALRELLGRPDNEKVMLLLPVGYPAHDATVLDLKRKTLDQIMITK</sequence>
<dbReference type="PANTHER" id="PTHR23026:SF90">
    <property type="entry name" value="IODOTYROSINE DEIODINASE 1"/>
    <property type="match status" value="1"/>
</dbReference>
<dbReference type="Gene3D" id="3.40.109.10">
    <property type="entry name" value="NADH Oxidase"/>
    <property type="match status" value="2"/>
</dbReference>
<accession>A0AA35XA85</accession>
<dbReference type="GO" id="GO:0006570">
    <property type="term" value="P:tyrosine metabolic process"/>
    <property type="evidence" value="ECO:0007669"/>
    <property type="project" value="TreeGrafter"/>
</dbReference>
<comment type="caution">
    <text evidence="6">The sequence shown here is derived from an EMBL/GenBank/DDBJ whole genome shotgun (WGS) entry which is preliminary data.</text>
</comment>
<dbReference type="InterPro" id="IPR050627">
    <property type="entry name" value="Nitroreductase/BluB"/>
</dbReference>
<dbReference type="Pfam" id="PF00881">
    <property type="entry name" value="Nitroreductase"/>
    <property type="match status" value="1"/>
</dbReference>